<evidence type="ECO:0000256" key="3">
    <source>
        <dbReference type="ARBA" id="ARBA00023163"/>
    </source>
</evidence>
<feature type="domain" description="HTH marR-type" evidence="4">
    <location>
        <begin position="2"/>
        <end position="136"/>
    </location>
</feature>
<reference evidence="5 10" key="3">
    <citation type="submission" date="2020-03" db="EMBL/GenBank/DDBJ databases">
        <title>Comparative genetics of Staphylococcus warneri persistents from caprine mastitis.</title>
        <authorList>
            <person name="Franca C.A."/>
            <person name="Rosa D.S."/>
            <person name="Silva A."/>
            <person name="Rodrigues D.L.N."/>
            <person name="Santos R.G."/>
            <person name="Castillo R.E.H."/>
            <person name="Moreira M.A.S."/>
            <person name="Lima M.C."/>
            <person name="Gouveia G.V."/>
            <person name="Gouveia J.J.S."/>
            <person name="Souza R.F.S."/>
            <person name="Bertram B."/>
            <person name="Azevedo V."/>
            <person name="Costa M."/>
        </authorList>
    </citation>
    <scope>NUCLEOTIDE SEQUENCE [LARGE SCALE GENOMIC DNA]</scope>
    <source>
        <strain evidence="5 10">Cap 9.2</strain>
    </source>
</reference>
<dbReference type="GO" id="GO:0003677">
    <property type="term" value="F:DNA binding"/>
    <property type="evidence" value="ECO:0007669"/>
    <property type="project" value="UniProtKB-KW"/>
</dbReference>
<keyword evidence="2" id="KW-0238">DNA-binding</keyword>
<dbReference type="SUPFAM" id="SSF46785">
    <property type="entry name" value="Winged helix' DNA-binding domain"/>
    <property type="match status" value="1"/>
</dbReference>
<evidence type="ECO:0000313" key="5">
    <source>
        <dbReference type="EMBL" id="MCG6224910.1"/>
    </source>
</evidence>
<organism evidence="7 8">
    <name type="scientific">Staphylococcus warneri</name>
    <dbReference type="NCBI Taxonomy" id="1292"/>
    <lineage>
        <taxon>Bacteria</taxon>
        <taxon>Bacillati</taxon>
        <taxon>Bacillota</taxon>
        <taxon>Bacilli</taxon>
        <taxon>Bacillales</taxon>
        <taxon>Staphylococcaceae</taxon>
        <taxon>Staphylococcus</taxon>
    </lineage>
</organism>
<keyword evidence="1" id="KW-0805">Transcription regulation</keyword>
<dbReference type="Proteomes" id="UP000814367">
    <property type="component" value="Unassembled WGS sequence"/>
</dbReference>
<keyword evidence="10" id="KW-1185">Reference proteome</keyword>
<reference evidence="6 9" key="2">
    <citation type="submission" date="2018-08" db="EMBL/GenBank/DDBJ databases">
        <title>Murine metabolic-syndrome-specific gut microbial biobank.</title>
        <authorList>
            <person name="Liu C."/>
        </authorList>
    </citation>
    <scope>NUCLEOTIDE SEQUENCE [LARGE SCALE GENOMIC DNA]</scope>
    <source>
        <strain evidence="6 9">1XD21-27</strain>
    </source>
</reference>
<dbReference type="InterPro" id="IPR036388">
    <property type="entry name" value="WH-like_DNA-bd_sf"/>
</dbReference>
<accession>A0A2V3ZE56</accession>
<evidence type="ECO:0000313" key="10">
    <source>
        <dbReference type="Proteomes" id="UP000814367"/>
    </source>
</evidence>
<gene>
    <name evidence="6" type="ORF">D3Z30_07160</name>
    <name evidence="7" type="ORF">DXC19_07165</name>
    <name evidence="5" type="ORF">G8J23_02615</name>
</gene>
<reference evidence="7 8" key="1">
    <citation type="submission" date="2018-08" db="EMBL/GenBank/DDBJ databases">
        <title>A genome reference for cultivated species of the human gut microbiota.</title>
        <authorList>
            <person name="Zou Y."/>
            <person name="Xue W."/>
            <person name="Luo G."/>
        </authorList>
    </citation>
    <scope>NUCLEOTIDE SEQUENCE [LARGE SCALE GENOMIC DNA]</scope>
    <source>
        <strain evidence="7 8">OM08-17AT</strain>
    </source>
</reference>
<comment type="caution">
    <text evidence="7">The sequence shown here is derived from an EMBL/GenBank/DDBJ whole genome shotgun (WGS) entry which is preliminary data.</text>
</comment>
<dbReference type="PANTHER" id="PTHR42756:SF1">
    <property type="entry name" value="TRANSCRIPTIONAL REPRESSOR OF EMRAB OPERON"/>
    <property type="match status" value="1"/>
</dbReference>
<evidence type="ECO:0000313" key="9">
    <source>
        <dbReference type="Proteomes" id="UP000481807"/>
    </source>
</evidence>
<protein>
    <submittedName>
        <fullName evidence="7">MarR family transcriptional regulator</fullName>
    </submittedName>
</protein>
<dbReference type="EMBL" id="JAANHJ010000001">
    <property type="protein sequence ID" value="MCG6224910.1"/>
    <property type="molecule type" value="Genomic_DNA"/>
</dbReference>
<evidence type="ECO:0000313" key="7">
    <source>
        <dbReference type="EMBL" id="RGM31328.1"/>
    </source>
</evidence>
<dbReference type="Proteomes" id="UP000261016">
    <property type="component" value="Unassembled WGS sequence"/>
</dbReference>
<keyword evidence="3" id="KW-0804">Transcription</keyword>
<dbReference type="RefSeq" id="WP_002467485.1">
    <property type="nucleotide sequence ID" value="NZ_CABMFV010000002.1"/>
</dbReference>
<dbReference type="GeneID" id="58059297"/>
<dbReference type="Pfam" id="PF12802">
    <property type="entry name" value="MarR_2"/>
    <property type="match status" value="1"/>
</dbReference>
<dbReference type="InterPro" id="IPR036390">
    <property type="entry name" value="WH_DNA-bd_sf"/>
</dbReference>
<evidence type="ECO:0000259" key="4">
    <source>
        <dbReference type="PROSITE" id="PS50995"/>
    </source>
</evidence>
<name>A0A2V3ZE56_STAWA</name>
<dbReference type="GO" id="GO:0003700">
    <property type="term" value="F:DNA-binding transcription factor activity"/>
    <property type="evidence" value="ECO:0007669"/>
    <property type="project" value="InterPro"/>
</dbReference>
<dbReference type="EMBL" id="QSTD01000002">
    <property type="protein sequence ID" value="RGM31328.1"/>
    <property type="molecule type" value="Genomic_DNA"/>
</dbReference>
<evidence type="ECO:0000313" key="6">
    <source>
        <dbReference type="EMBL" id="NBH30760.1"/>
    </source>
</evidence>
<sequence length="139" mass="16602">MELTYQFLLRSLAHQMKNYADRRLDDFGITQEQSHTLGYIYRHQEKGISQKDIMKTFDRKGSTVSSILKNLEKRDLVYRKVNPEDTRSKILKLTDEGITLVESFTKVFDEIEERMILNFAEEDKIKLKEYLEQMMKNLE</sequence>
<proteinExistence type="predicted"/>
<dbReference type="SMART" id="SM00347">
    <property type="entry name" value="HTH_MARR"/>
    <property type="match status" value="1"/>
</dbReference>
<dbReference type="PANTHER" id="PTHR42756">
    <property type="entry name" value="TRANSCRIPTIONAL REGULATOR, MARR"/>
    <property type="match status" value="1"/>
</dbReference>
<evidence type="ECO:0000256" key="1">
    <source>
        <dbReference type="ARBA" id="ARBA00023015"/>
    </source>
</evidence>
<dbReference type="InterPro" id="IPR000835">
    <property type="entry name" value="HTH_MarR-typ"/>
</dbReference>
<dbReference type="Gene3D" id="1.10.10.10">
    <property type="entry name" value="Winged helix-like DNA-binding domain superfamily/Winged helix DNA-binding domain"/>
    <property type="match status" value="1"/>
</dbReference>
<dbReference type="EMBL" id="QXWP01000003">
    <property type="protein sequence ID" value="NBH30760.1"/>
    <property type="molecule type" value="Genomic_DNA"/>
</dbReference>
<evidence type="ECO:0000313" key="8">
    <source>
        <dbReference type="Proteomes" id="UP000261016"/>
    </source>
</evidence>
<dbReference type="AlphaFoldDB" id="A0A2V3ZE56"/>
<evidence type="ECO:0000256" key="2">
    <source>
        <dbReference type="ARBA" id="ARBA00023125"/>
    </source>
</evidence>
<dbReference type="PROSITE" id="PS50995">
    <property type="entry name" value="HTH_MARR_2"/>
    <property type="match status" value="1"/>
</dbReference>
<dbReference type="Proteomes" id="UP000481807">
    <property type="component" value="Unassembled WGS sequence"/>
</dbReference>